<evidence type="ECO:0000256" key="1">
    <source>
        <dbReference type="SAM" id="MobiDB-lite"/>
    </source>
</evidence>
<feature type="compositionally biased region" description="Polar residues" evidence="1">
    <location>
        <begin position="1"/>
        <end position="11"/>
    </location>
</feature>
<comment type="caution">
    <text evidence="2">The sequence shown here is derived from an EMBL/GenBank/DDBJ whole genome shotgun (WGS) entry which is preliminary data.</text>
</comment>
<feature type="region of interest" description="Disordered" evidence="1">
    <location>
        <begin position="1"/>
        <end position="107"/>
    </location>
</feature>
<evidence type="ECO:0000313" key="2">
    <source>
        <dbReference type="EMBL" id="EQB44606.1"/>
    </source>
</evidence>
<reference evidence="3" key="1">
    <citation type="journal article" date="2013" name="Mol. Plant Microbe Interact.">
        <title>Global aspects of pacC regulation of pathogenicity genes in Colletotrichum gloeosporioides as revealed by transcriptome analysis.</title>
        <authorList>
            <person name="Alkan N."/>
            <person name="Meng X."/>
            <person name="Friedlander G."/>
            <person name="Reuveni E."/>
            <person name="Sukno S."/>
            <person name="Sherman A."/>
            <person name="Thon M."/>
            <person name="Fluhr R."/>
            <person name="Prusky D."/>
        </authorList>
    </citation>
    <scope>NUCLEOTIDE SEQUENCE [LARGE SCALE GENOMIC DNA]</scope>
    <source>
        <strain evidence="3">Cg-14</strain>
    </source>
</reference>
<evidence type="ECO:0000313" key="3">
    <source>
        <dbReference type="Proteomes" id="UP000015530"/>
    </source>
</evidence>
<dbReference type="HOGENOM" id="CLU_1686430_0_0_1"/>
<dbReference type="Proteomes" id="UP000015530">
    <property type="component" value="Unassembled WGS sequence"/>
</dbReference>
<gene>
    <name evidence="2" type="ORF">CGLO_16635</name>
</gene>
<dbReference type="OrthoDB" id="4524805at2759"/>
<dbReference type="eggNOG" id="ENOG502SIUZ">
    <property type="taxonomic scope" value="Eukaryota"/>
</dbReference>
<sequence length="156" mass="16505">MDPNSATTERSTAPLIGLPQSPKPGARFPTLPASPKPGATFPSSPQPGATFRSKAPSAVRTGGALPLRAYEPALSSPSMASQTTKQTVFTRTGPLSPSGARTPATGMAVPYSPYQPFTPIVPMTPSLVTKADRKRMKKLEPKTPTLEMVKSEDDIW</sequence>
<dbReference type="EMBL" id="AMYD01003949">
    <property type="protein sequence ID" value="EQB44606.1"/>
    <property type="molecule type" value="Genomic_DNA"/>
</dbReference>
<dbReference type="AlphaFoldDB" id="T0KZ25"/>
<proteinExistence type="predicted"/>
<feature type="compositionally biased region" description="Polar residues" evidence="1">
    <location>
        <begin position="75"/>
        <end position="95"/>
    </location>
</feature>
<organism evidence="2 3">
    <name type="scientific">Colletotrichum gloeosporioides (strain Cg-14)</name>
    <name type="common">Anthracnose fungus</name>
    <name type="synonym">Glomerella cingulata</name>
    <dbReference type="NCBI Taxonomy" id="1237896"/>
    <lineage>
        <taxon>Eukaryota</taxon>
        <taxon>Fungi</taxon>
        <taxon>Dikarya</taxon>
        <taxon>Ascomycota</taxon>
        <taxon>Pezizomycotina</taxon>
        <taxon>Sordariomycetes</taxon>
        <taxon>Hypocreomycetidae</taxon>
        <taxon>Glomerellales</taxon>
        <taxon>Glomerellaceae</taxon>
        <taxon>Colletotrichum</taxon>
        <taxon>Colletotrichum gloeosporioides species complex</taxon>
    </lineage>
</organism>
<name>T0KZ25_COLGC</name>
<protein>
    <submittedName>
        <fullName evidence="2">Uncharacterized protein</fullName>
    </submittedName>
</protein>
<accession>T0KZ25</accession>